<proteinExistence type="predicted"/>
<name>A0A9N9EHC3_9GLOM</name>
<feature type="compositionally biased region" description="Basic and acidic residues" evidence="1">
    <location>
        <begin position="81"/>
        <end position="95"/>
    </location>
</feature>
<feature type="region of interest" description="Disordered" evidence="1">
    <location>
        <begin position="81"/>
        <end position="137"/>
    </location>
</feature>
<dbReference type="AlphaFoldDB" id="A0A9N9EHC3"/>
<gene>
    <name evidence="2" type="ORF">AMORRO_LOCUS10854</name>
</gene>
<accession>A0A9N9EHC3</accession>
<organism evidence="2 3">
    <name type="scientific">Acaulospora morrowiae</name>
    <dbReference type="NCBI Taxonomy" id="94023"/>
    <lineage>
        <taxon>Eukaryota</taxon>
        <taxon>Fungi</taxon>
        <taxon>Fungi incertae sedis</taxon>
        <taxon>Mucoromycota</taxon>
        <taxon>Glomeromycotina</taxon>
        <taxon>Glomeromycetes</taxon>
        <taxon>Diversisporales</taxon>
        <taxon>Acaulosporaceae</taxon>
        <taxon>Acaulospora</taxon>
    </lineage>
</organism>
<keyword evidence="3" id="KW-1185">Reference proteome</keyword>
<evidence type="ECO:0000256" key="1">
    <source>
        <dbReference type="SAM" id="MobiDB-lite"/>
    </source>
</evidence>
<sequence>MPAEVLDETPMIINDEIPINYNEYKLQLTLKNVEERHPENTETEETIDDYPSEILEEYCRETLPEFIYAKVPKNNSIVIERKKNDDTMGEPKDTIDQGGGFDVNTGSGKEIHDDTPISSKKPVRKEDQEFEASKNEQ</sequence>
<evidence type="ECO:0000313" key="2">
    <source>
        <dbReference type="EMBL" id="CAG8671810.1"/>
    </source>
</evidence>
<feature type="compositionally biased region" description="Basic and acidic residues" evidence="1">
    <location>
        <begin position="124"/>
        <end position="137"/>
    </location>
</feature>
<evidence type="ECO:0000313" key="3">
    <source>
        <dbReference type="Proteomes" id="UP000789342"/>
    </source>
</evidence>
<dbReference type="EMBL" id="CAJVPV010012687">
    <property type="protein sequence ID" value="CAG8671810.1"/>
    <property type="molecule type" value="Genomic_DNA"/>
</dbReference>
<comment type="caution">
    <text evidence="2">The sequence shown here is derived from an EMBL/GenBank/DDBJ whole genome shotgun (WGS) entry which is preliminary data.</text>
</comment>
<feature type="non-terminal residue" evidence="2">
    <location>
        <position position="137"/>
    </location>
</feature>
<protein>
    <submittedName>
        <fullName evidence="2">7879_t:CDS:1</fullName>
    </submittedName>
</protein>
<dbReference type="Proteomes" id="UP000789342">
    <property type="component" value="Unassembled WGS sequence"/>
</dbReference>
<reference evidence="2" key="1">
    <citation type="submission" date="2021-06" db="EMBL/GenBank/DDBJ databases">
        <authorList>
            <person name="Kallberg Y."/>
            <person name="Tangrot J."/>
            <person name="Rosling A."/>
        </authorList>
    </citation>
    <scope>NUCLEOTIDE SEQUENCE</scope>
    <source>
        <strain evidence="2">CL551</strain>
    </source>
</reference>